<keyword evidence="2" id="KW-1185">Reference proteome</keyword>
<evidence type="ECO:0000313" key="2">
    <source>
        <dbReference type="Proteomes" id="UP001210925"/>
    </source>
</evidence>
<accession>A0AAD5UL36</accession>
<protein>
    <submittedName>
        <fullName evidence="1">Uncharacterized protein</fullName>
    </submittedName>
</protein>
<organism evidence="1 2">
    <name type="scientific">Boothiomyces macroporosus</name>
    <dbReference type="NCBI Taxonomy" id="261099"/>
    <lineage>
        <taxon>Eukaryota</taxon>
        <taxon>Fungi</taxon>
        <taxon>Fungi incertae sedis</taxon>
        <taxon>Chytridiomycota</taxon>
        <taxon>Chytridiomycota incertae sedis</taxon>
        <taxon>Chytridiomycetes</taxon>
        <taxon>Rhizophydiales</taxon>
        <taxon>Terramycetaceae</taxon>
        <taxon>Boothiomyces</taxon>
    </lineage>
</organism>
<dbReference type="Gene3D" id="3.80.10.10">
    <property type="entry name" value="Ribonuclease Inhibitor"/>
    <property type="match status" value="2"/>
</dbReference>
<dbReference type="EMBL" id="JADGKB010000007">
    <property type="protein sequence ID" value="KAJ3261129.1"/>
    <property type="molecule type" value="Genomic_DNA"/>
</dbReference>
<gene>
    <name evidence="1" type="ORF">HK103_006438</name>
</gene>
<sequence length="392" mass="44250">MTRASLKTRAKLDSSIWRTLKQLQHLHYLKLDVTMMNLRGIEGLERLEELELTCKASDLTPIGRLPHLRTLVLDKCFNLLDLEPIAFMSLESLKISNCHGLTTLNDIRLMTTLKELIINGNNRILDTEFLKYLVHLKTLDLKDSNKLVLIDGMSDYLELEYLDISGSLVRGVKSIPQTIKILRMERCENLYSFRCISNVTQLDVCKCIGMRTLDLAIASELRTLDCSGSYSLSAIPGIQLAVNLFRLDLSGTAIPELDLVWLEKLSVLKIIDCIELTRLNLPSSLEELAIDGCTRLQDFNSIANTKLKTLSVSNTHITNLDFIRGLDIKSIVAMNCLGLCHVDLFDADLDFVNFRLCLNLLTVDGFKNLKTIDVTHCPLNIQGLRDSRVELI</sequence>
<dbReference type="Proteomes" id="UP001210925">
    <property type="component" value="Unassembled WGS sequence"/>
</dbReference>
<dbReference type="AlphaFoldDB" id="A0AAD5UL36"/>
<dbReference type="SUPFAM" id="SSF52058">
    <property type="entry name" value="L domain-like"/>
    <property type="match status" value="1"/>
</dbReference>
<reference evidence="1" key="1">
    <citation type="submission" date="2020-05" db="EMBL/GenBank/DDBJ databases">
        <title>Phylogenomic resolution of chytrid fungi.</title>
        <authorList>
            <person name="Stajich J.E."/>
            <person name="Amses K."/>
            <person name="Simmons R."/>
            <person name="Seto K."/>
            <person name="Myers J."/>
            <person name="Bonds A."/>
            <person name="Quandt C.A."/>
            <person name="Barry K."/>
            <person name="Liu P."/>
            <person name="Grigoriev I."/>
            <person name="Longcore J.E."/>
            <person name="James T.Y."/>
        </authorList>
    </citation>
    <scope>NUCLEOTIDE SEQUENCE</scope>
    <source>
        <strain evidence="1">PLAUS21</strain>
    </source>
</reference>
<dbReference type="SUPFAM" id="SSF52047">
    <property type="entry name" value="RNI-like"/>
    <property type="match status" value="1"/>
</dbReference>
<comment type="caution">
    <text evidence="1">The sequence shown here is derived from an EMBL/GenBank/DDBJ whole genome shotgun (WGS) entry which is preliminary data.</text>
</comment>
<dbReference type="InterPro" id="IPR032675">
    <property type="entry name" value="LRR_dom_sf"/>
</dbReference>
<evidence type="ECO:0000313" key="1">
    <source>
        <dbReference type="EMBL" id="KAJ3261129.1"/>
    </source>
</evidence>
<dbReference type="PANTHER" id="PTHR16083">
    <property type="entry name" value="LEUCINE RICH REPEAT CONTAINING PROTEIN"/>
    <property type="match status" value="1"/>
</dbReference>
<name>A0AAD5UL36_9FUNG</name>
<proteinExistence type="predicted"/>